<sequence>MDLVVQSPDELLAAVPHVLGFKPEESIVLVPFRPGLPITRVDLPRTAADRQEVWDALSGPYGRHARPGARLAIICITEDRPSAELASQHLSNRLQDIGITTHIRLWSDGERWREFNTGQTGLQTPSTAERIAAATVLTGAVQPSASRESLAASMVGDREPIAQLLPAARAAAAVNTPAAERDWALDRVRLFHADGNRLSDVDGARMLVALETISTRDALWEDMSRENSTSHMAIWTDLTRRGPDEVRAAPASMLGFASWLHGDGAKAWCALDQVPADRPYSMAAIVASALQDGIHPREWDRYQTQMRDLAAELDESFVPKSPGQQRDIPGTQPVTDRPAPGR</sequence>
<accession>A0ABW0ZP63</accession>
<gene>
    <name evidence="2" type="ORF">ACFPQB_18375</name>
</gene>
<dbReference type="EMBL" id="JBHSNS010000011">
    <property type="protein sequence ID" value="MFC5730893.1"/>
    <property type="molecule type" value="Genomic_DNA"/>
</dbReference>
<dbReference type="Proteomes" id="UP001596072">
    <property type="component" value="Unassembled WGS sequence"/>
</dbReference>
<comment type="caution">
    <text evidence="2">The sequence shown here is derived from an EMBL/GenBank/DDBJ whole genome shotgun (WGS) entry which is preliminary data.</text>
</comment>
<dbReference type="Pfam" id="PF13830">
    <property type="entry name" value="DUF4192"/>
    <property type="match status" value="1"/>
</dbReference>
<dbReference type="InterPro" id="IPR025447">
    <property type="entry name" value="DUF4192"/>
</dbReference>
<name>A0ABW0ZP63_9ACTN</name>
<evidence type="ECO:0000313" key="3">
    <source>
        <dbReference type="Proteomes" id="UP001596072"/>
    </source>
</evidence>
<organism evidence="2 3">
    <name type="scientific">Nocardioides vastitatis</name>
    <dbReference type="NCBI Taxonomy" id="2568655"/>
    <lineage>
        <taxon>Bacteria</taxon>
        <taxon>Bacillati</taxon>
        <taxon>Actinomycetota</taxon>
        <taxon>Actinomycetes</taxon>
        <taxon>Propionibacteriales</taxon>
        <taxon>Nocardioidaceae</taxon>
        <taxon>Nocardioides</taxon>
    </lineage>
</organism>
<feature type="region of interest" description="Disordered" evidence="1">
    <location>
        <begin position="313"/>
        <end position="342"/>
    </location>
</feature>
<proteinExistence type="predicted"/>
<evidence type="ECO:0000313" key="2">
    <source>
        <dbReference type="EMBL" id="MFC5730893.1"/>
    </source>
</evidence>
<reference evidence="3" key="1">
    <citation type="journal article" date="2019" name="Int. J. Syst. Evol. Microbiol.">
        <title>The Global Catalogue of Microorganisms (GCM) 10K type strain sequencing project: providing services to taxonomists for standard genome sequencing and annotation.</title>
        <authorList>
            <consortium name="The Broad Institute Genomics Platform"/>
            <consortium name="The Broad Institute Genome Sequencing Center for Infectious Disease"/>
            <person name="Wu L."/>
            <person name="Ma J."/>
        </authorList>
    </citation>
    <scope>NUCLEOTIDE SEQUENCE [LARGE SCALE GENOMIC DNA]</scope>
    <source>
        <strain evidence="3">YIM 94188</strain>
    </source>
</reference>
<keyword evidence="3" id="KW-1185">Reference proteome</keyword>
<evidence type="ECO:0000256" key="1">
    <source>
        <dbReference type="SAM" id="MobiDB-lite"/>
    </source>
</evidence>
<protein>
    <submittedName>
        <fullName evidence="2">DUF4192 domain-containing protein</fullName>
    </submittedName>
</protein>
<dbReference type="RefSeq" id="WP_136432175.1">
    <property type="nucleotide sequence ID" value="NZ_JBHSNS010000011.1"/>
</dbReference>